<evidence type="ECO:0000313" key="2">
    <source>
        <dbReference type="Proteomes" id="UP001592531"/>
    </source>
</evidence>
<dbReference type="RefSeq" id="WP_380540195.1">
    <property type="nucleotide sequence ID" value="NZ_JBHFAB010000022.1"/>
</dbReference>
<accession>A0ABV6W1X1</accession>
<comment type="caution">
    <text evidence="1">The sequence shown here is derived from an EMBL/GenBank/DDBJ whole genome shotgun (WGS) entry which is preliminary data.</text>
</comment>
<proteinExistence type="predicted"/>
<sequence length="137" mass="14201">MKHPRRSLGQLARSGRTARVAAVVGAAFVAVVLAASPSAAAYLRCDAIRVILKDCIGSDGGAEVDSCQPEVDTLALAVGPQPTQRAAACLCLHDIEEQELHSNPNRDIAALNRRLGGAGLYSWNCALLVTGTAPGGR</sequence>
<dbReference type="Proteomes" id="UP001592531">
    <property type="component" value="Unassembled WGS sequence"/>
</dbReference>
<evidence type="ECO:0008006" key="3">
    <source>
        <dbReference type="Google" id="ProtNLM"/>
    </source>
</evidence>
<protein>
    <recommendedName>
        <fullName evidence="3">Secreted protein</fullName>
    </recommendedName>
</protein>
<gene>
    <name evidence="1" type="ORF">ACEZDE_25325</name>
</gene>
<name>A0ABV6W1X1_9ACTN</name>
<reference evidence="1 2" key="1">
    <citation type="submission" date="2024-09" db="EMBL/GenBank/DDBJ databases">
        <authorList>
            <person name="Lee S.D."/>
        </authorList>
    </citation>
    <scope>NUCLEOTIDE SEQUENCE [LARGE SCALE GENOMIC DNA]</scope>
    <source>
        <strain evidence="1 2">N8-3</strain>
    </source>
</reference>
<organism evidence="1 2">
    <name type="scientific">Streptacidiphilus cavernicola</name>
    <dbReference type="NCBI Taxonomy" id="3342716"/>
    <lineage>
        <taxon>Bacteria</taxon>
        <taxon>Bacillati</taxon>
        <taxon>Actinomycetota</taxon>
        <taxon>Actinomycetes</taxon>
        <taxon>Kitasatosporales</taxon>
        <taxon>Streptomycetaceae</taxon>
        <taxon>Streptacidiphilus</taxon>
    </lineage>
</organism>
<dbReference type="EMBL" id="JBHFAB010000022">
    <property type="protein sequence ID" value="MFC1419933.1"/>
    <property type="molecule type" value="Genomic_DNA"/>
</dbReference>
<evidence type="ECO:0000313" key="1">
    <source>
        <dbReference type="EMBL" id="MFC1419933.1"/>
    </source>
</evidence>
<keyword evidence="2" id="KW-1185">Reference proteome</keyword>